<dbReference type="Proteomes" id="UP000315901">
    <property type="component" value="Unassembled WGS sequence"/>
</dbReference>
<feature type="transmembrane region" description="Helical" evidence="8">
    <location>
        <begin position="66"/>
        <end position="86"/>
    </location>
</feature>
<gene>
    <name evidence="9" type="ORF">FJM67_14520</name>
</gene>
<dbReference type="EMBL" id="VFRR01000042">
    <property type="protein sequence ID" value="TPE47395.1"/>
    <property type="molecule type" value="Genomic_DNA"/>
</dbReference>
<dbReference type="AlphaFoldDB" id="A0A501WFZ0"/>
<organism evidence="9 10">
    <name type="scientific">Maribrevibacterium harenarium</name>
    <dbReference type="NCBI Taxonomy" id="2589817"/>
    <lineage>
        <taxon>Bacteria</taxon>
        <taxon>Pseudomonadati</taxon>
        <taxon>Pseudomonadota</taxon>
        <taxon>Gammaproteobacteria</taxon>
        <taxon>Oceanospirillales</taxon>
        <taxon>Oceanospirillaceae</taxon>
        <taxon>Maribrevibacterium</taxon>
    </lineage>
</organism>
<evidence type="ECO:0000313" key="10">
    <source>
        <dbReference type="Proteomes" id="UP000315901"/>
    </source>
</evidence>
<dbReference type="Gene3D" id="1.20.1530.20">
    <property type="match status" value="1"/>
</dbReference>
<feature type="transmembrane region" description="Helical" evidence="8">
    <location>
        <begin position="167"/>
        <end position="188"/>
    </location>
</feature>
<comment type="caution">
    <text evidence="9">The sequence shown here is derived from an EMBL/GenBank/DDBJ whole genome shotgun (WGS) entry which is preliminary data.</text>
</comment>
<dbReference type="PANTHER" id="PTHR36838:SF4">
    <property type="entry name" value="AUXIN EFFLUX CARRIER FAMILY PROTEIN"/>
    <property type="match status" value="1"/>
</dbReference>
<accession>A0A501WFZ0</accession>
<evidence type="ECO:0000256" key="5">
    <source>
        <dbReference type="ARBA" id="ARBA00022692"/>
    </source>
</evidence>
<keyword evidence="6 8" id="KW-1133">Transmembrane helix</keyword>
<feature type="transmembrane region" description="Helical" evidence="8">
    <location>
        <begin position="121"/>
        <end position="146"/>
    </location>
</feature>
<proteinExistence type="inferred from homology"/>
<feature type="transmembrane region" description="Helical" evidence="8">
    <location>
        <begin position="283"/>
        <end position="306"/>
    </location>
</feature>
<dbReference type="PANTHER" id="PTHR36838">
    <property type="entry name" value="AUXIN EFFLUX CARRIER FAMILY PROTEIN"/>
    <property type="match status" value="1"/>
</dbReference>
<dbReference type="InterPro" id="IPR004776">
    <property type="entry name" value="Mem_transp_PIN-like"/>
</dbReference>
<dbReference type="RefSeq" id="WP_140590760.1">
    <property type="nucleotide sequence ID" value="NZ_VFRR01000042.1"/>
</dbReference>
<keyword evidence="4" id="KW-1003">Cell membrane</keyword>
<name>A0A501WFZ0_9GAMM</name>
<keyword evidence="3" id="KW-0813">Transport</keyword>
<evidence type="ECO:0000256" key="7">
    <source>
        <dbReference type="ARBA" id="ARBA00023136"/>
    </source>
</evidence>
<evidence type="ECO:0000313" key="9">
    <source>
        <dbReference type="EMBL" id="TPE47395.1"/>
    </source>
</evidence>
<feature type="transmembrane region" description="Helical" evidence="8">
    <location>
        <begin position="37"/>
        <end position="54"/>
    </location>
</feature>
<evidence type="ECO:0000256" key="1">
    <source>
        <dbReference type="ARBA" id="ARBA00004651"/>
    </source>
</evidence>
<feature type="transmembrane region" description="Helical" evidence="8">
    <location>
        <begin position="194"/>
        <end position="211"/>
    </location>
</feature>
<evidence type="ECO:0000256" key="8">
    <source>
        <dbReference type="SAM" id="Phobius"/>
    </source>
</evidence>
<evidence type="ECO:0000256" key="3">
    <source>
        <dbReference type="ARBA" id="ARBA00022448"/>
    </source>
</evidence>
<evidence type="ECO:0000256" key="2">
    <source>
        <dbReference type="ARBA" id="ARBA00010145"/>
    </source>
</evidence>
<keyword evidence="5 8" id="KW-0812">Transmembrane</keyword>
<dbReference type="GO" id="GO:0055085">
    <property type="term" value="P:transmembrane transport"/>
    <property type="evidence" value="ECO:0007669"/>
    <property type="project" value="InterPro"/>
</dbReference>
<feature type="transmembrane region" description="Helical" evidence="8">
    <location>
        <begin position="250"/>
        <end position="271"/>
    </location>
</feature>
<evidence type="ECO:0000256" key="4">
    <source>
        <dbReference type="ARBA" id="ARBA00022475"/>
    </source>
</evidence>
<protein>
    <submittedName>
        <fullName evidence="9">AEC family transporter</fullName>
    </submittedName>
</protein>
<keyword evidence="7 8" id="KW-0472">Membrane</keyword>
<dbReference type="OrthoDB" id="9805563at2"/>
<dbReference type="GO" id="GO:0005886">
    <property type="term" value="C:plasma membrane"/>
    <property type="evidence" value="ECO:0007669"/>
    <property type="project" value="UniProtKB-SubCell"/>
</dbReference>
<reference evidence="9 10" key="1">
    <citation type="submission" date="2019-06" db="EMBL/GenBank/DDBJ databases">
        <title>A novel bacterium of genus Marinomonas, isolated from coastal sand.</title>
        <authorList>
            <person name="Huang H."/>
            <person name="Mo K."/>
            <person name="Hu Y."/>
        </authorList>
    </citation>
    <scope>NUCLEOTIDE SEQUENCE [LARGE SCALE GENOMIC DNA]</scope>
    <source>
        <strain evidence="9 10">HB171799</strain>
    </source>
</reference>
<comment type="similarity">
    <text evidence="2">Belongs to the auxin efflux carrier (TC 2.A.69) family.</text>
</comment>
<feature type="transmembrane region" description="Helical" evidence="8">
    <location>
        <begin position="223"/>
        <end position="244"/>
    </location>
</feature>
<keyword evidence="10" id="KW-1185">Reference proteome</keyword>
<dbReference type="Pfam" id="PF03547">
    <property type="entry name" value="Mem_trans"/>
    <property type="match status" value="1"/>
</dbReference>
<comment type="subcellular location">
    <subcellularLocation>
        <location evidence="1">Cell membrane</location>
        <topology evidence="1">Multi-pass membrane protein</topology>
    </subcellularLocation>
</comment>
<sequence>MELVLAILPVFLLMLLGVVLQRAQFPFAGFWAGIDKLVYWLLFPALLFSKSSQIDFSDPMLERYGVVLIGAMGLTALFVVMVARWMQEDAPTTTSMLQAGVRFNTFVALALAQRLYGDEGLMFATLGASVLIPSINVFLVVTMVTMHATQKVSLGKVVAKEILRNPLILALAAGMSLNALGLTPVLVISDMAATLAQATLPLVLLAVGASVRLDAVKAVRRSFWVGAFGRFILFPATIVALCWWLDIDGVAAAVALLFGVVPTATSSYALARQLGGNAEKMAAYITLQTAISIFTVPATIALYQAFPL</sequence>
<evidence type="ECO:0000256" key="6">
    <source>
        <dbReference type="ARBA" id="ARBA00022989"/>
    </source>
</evidence>
<dbReference type="InterPro" id="IPR038770">
    <property type="entry name" value="Na+/solute_symporter_sf"/>
</dbReference>